<feature type="transmembrane region" description="Helical" evidence="2">
    <location>
        <begin position="235"/>
        <end position="254"/>
    </location>
</feature>
<keyword evidence="2" id="KW-0472">Membrane</keyword>
<feature type="transmembrane region" description="Helical" evidence="2">
    <location>
        <begin position="138"/>
        <end position="156"/>
    </location>
</feature>
<feature type="transmembrane region" description="Helical" evidence="2">
    <location>
        <begin position="206"/>
        <end position="223"/>
    </location>
</feature>
<sequence length="463" mass="49073">MPLRLESALRAEGAAGHPVPTVAARRDPRRWVRWLAIGALVLIGARISLPQGIEVGHVAALVLLPVWLPVVRRYRWGWALFGTGVLAALSGIWLTFFNAGDHSTDGSLLTSTTVLLVGALLAIGVVLWARRVLPESSVTLWFGVGLLLAVNPGSPLYPSNPWKFGFAVPVAIIALSLAHKSGRRWLQLLVLGALTVASGLNDSRSAFAILLLAAIIVAFQVIPKGKNRSLSAARMVLGLGGLTAVIYNLGQALILDGYLGASTQARTLQQVETSGSLILGGRPELAATWALFRHQWWGFGSGTVPSVTDITAAKTGMAAINYAPDNGYVEVYLFGGHYELHSIAGDFFAHFGLPGLLFLVVVVIAAVWGIAIRIADRTATGVIVFATATSLWGVGFSPFYSAEPLFVLMLGMLAIPLAARPTENAPHSALRRAPLSARLGAPPRAPVPVVTPDPLPPRGPRAR</sequence>
<dbReference type="Proteomes" id="UP000256541">
    <property type="component" value="Unassembled WGS sequence"/>
</dbReference>
<keyword evidence="2" id="KW-1133">Transmembrane helix</keyword>
<protein>
    <submittedName>
        <fullName evidence="3">Uncharacterized protein</fullName>
    </submittedName>
</protein>
<gene>
    <name evidence="3" type="ORF">B7R22_07895</name>
</gene>
<dbReference type="OrthoDB" id="5181551at2"/>
<evidence type="ECO:0000256" key="1">
    <source>
        <dbReference type="SAM" id="MobiDB-lite"/>
    </source>
</evidence>
<dbReference type="EMBL" id="NBXB01000027">
    <property type="protein sequence ID" value="RFA14643.1"/>
    <property type="molecule type" value="Genomic_DNA"/>
</dbReference>
<evidence type="ECO:0000313" key="4">
    <source>
        <dbReference type="Proteomes" id="UP000256541"/>
    </source>
</evidence>
<accession>A0A3E0VZD0</accession>
<feature type="compositionally biased region" description="Pro residues" evidence="1">
    <location>
        <begin position="443"/>
        <end position="463"/>
    </location>
</feature>
<proteinExistence type="predicted"/>
<feature type="transmembrane region" description="Helical" evidence="2">
    <location>
        <begin position="347"/>
        <end position="372"/>
    </location>
</feature>
<dbReference type="AlphaFoldDB" id="A0A3E0VZD0"/>
<feature type="transmembrane region" description="Helical" evidence="2">
    <location>
        <begin position="78"/>
        <end position="96"/>
    </location>
</feature>
<evidence type="ECO:0000313" key="3">
    <source>
        <dbReference type="EMBL" id="RFA14643.1"/>
    </source>
</evidence>
<evidence type="ECO:0000256" key="2">
    <source>
        <dbReference type="SAM" id="Phobius"/>
    </source>
</evidence>
<organism evidence="3 4">
    <name type="scientific">Subtercola boreus</name>
    <dbReference type="NCBI Taxonomy" id="120213"/>
    <lineage>
        <taxon>Bacteria</taxon>
        <taxon>Bacillati</taxon>
        <taxon>Actinomycetota</taxon>
        <taxon>Actinomycetes</taxon>
        <taxon>Micrococcales</taxon>
        <taxon>Microbacteriaceae</taxon>
        <taxon>Subtercola</taxon>
    </lineage>
</organism>
<feature type="transmembrane region" description="Helical" evidence="2">
    <location>
        <begin position="379"/>
        <end position="399"/>
    </location>
</feature>
<reference evidence="3 4" key="1">
    <citation type="submission" date="2017-04" db="EMBL/GenBank/DDBJ databases">
        <title>Comparative genome analysis of Subtercola boreus.</title>
        <authorList>
            <person name="Cho Y.-J."/>
            <person name="Cho A."/>
            <person name="Kim O.-S."/>
            <person name="Lee J.-I."/>
        </authorList>
    </citation>
    <scope>NUCLEOTIDE SEQUENCE [LARGE SCALE GENOMIC DNA]</scope>
    <source>
        <strain evidence="3 4">P27479</strain>
    </source>
</reference>
<dbReference type="RefSeq" id="WP_116411242.1">
    <property type="nucleotide sequence ID" value="NZ_NBXB01000027.1"/>
</dbReference>
<keyword evidence="2" id="KW-0812">Transmembrane</keyword>
<feature type="region of interest" description="Disordered" evidence="1">
    <location>
        <begin position="438"/>
        <end position="463"/>
    </location>
</feature>
<feature type="transmembrane region" description="Helical" evidence="2">
    <location>
        <begin position="108"/>
        <end position="129"/>
    </location>
</feature>
<comment type="caution">
    <text evidence="3">The sequence shown here is derived from an EMBL/GenBank/DDBJ whole genome shotgun (WGS) entry which is preliminary data.</text>
</comment>
<feature type="transmembrane region" description="Helical" evidence="2">
    <location>
        <begin position="55"/>
        <end position="71"/>
    </location>
</feature>
<name>A0A3E0VZD0_9MICO</name>
<feature type="transmembrane region" description="Helical" evidence="2">
    <location>
        <begin position="31"/>
        <end position="49"/>
    </location>
</feature>